<organism evidence="9 10">
    <name type="scientific">Nocardia rhamnosiphila</name>
    <dbReference type="NCBI Taxonomy" id="426716"/>
    <lineage>
        <taxon>Bacteria</taxon>
        <taxon>Bacillati</taxon>
        <taxon>Actinomycetota</taxon>
        <taxon>Actinomycetes</taxon>
        <taxon>Mycobacteriales</taxon>
        <taxon>Nocardiaceae</taxon>
        <taxon>Nocardia</taxon>
    </lineage>
</organism>
<dbReference type="Proteomes" id="UP001550628">
    <property type="component" value="Unassembled WGS sequence"/>
</dbReference>
<evidence type="ECO:0000256" key="5">
    <source>
        <dbReference type="ARBA" id="ARBA00022989"/>
    </source>
</evidence>
<sequence>MRAGTPRFGVGGLRRFRLWALPALALAITLAALAWFSPLLSVREVRIDGAGEIPEEQIRELLRVPETGSILRIDTAAMAARVATIPKVRSARVQRVLPSTVRVRIEPRTPVLYYDSPEGAHLLDADGIEYAIEPAPIGVPQLVTARPGGADELTRAAVVVARVLPPALEVQVETIRAVGPSEISLTLRDGRTVLWGSSEDGERKSAVVLPLLTQPGTVFDVSSPSLVTVK</sequence>
<evidence type="ECO:0000256" key="2">
    <source>
        <dbReference type="ARBA" id="ARBA00022475"/>
    </source>
</evidence>
<keyword evidence="10" id="KW-1185">Reference proteome</keyword>
<accession>A0ABV2X029</accession>
<reference evidence="9 10" key="1">
    <citation type="submission" date="2024-06" db="EMBL/GenBank/DDBJ databases">
        <title>The Natural Products Discovery Center: Release of the First 8490 Sequenced Strains for Exploring Actinobacteria Biosynthetic Diversity.</title>
        <authorList>
            <person name="Kalkreuter E."/>
            <person name="Kautsar S.A."/>
            <person name="Yang D."/>
            <person name="Bader C.D."/>
            <person name="Teijaro C.N."/>
            <person name="Fluegel L."/>
            <person name="Davis C.M."/>
            <person name="Simpson J.R."/>
            <person name="Lauterbach L."/>
            <person name="Steele A.D."/>
            <person name="Gui C."/>
            <person name="Meng S."/>
            <person name="Li G."/>
            <person name="Viehrig K."/>
            <person name="Ye F."/>
            <person name="Su P."/>
            <person name="Kiefer A.F."/>
            <person name="Nichols A."/>
            <person name="Cepeda A.J."/>
            <person name="Yan W."/>
            <person name="Fan B."/>
            <person name="Jiang Y."/>
            <person name="Adhikari A."/>
            <person name="Zheng C.-J."/>
            <person name="Schuster L."/>
            <person name="Cowan T.M."/>
            <person name="Smanski M.J."/>
            <person name="Chevrette M.G."/>
            <person name="De Carvalho L.P.S."/>
            <person name="Shen B."/>
        </authorList>
    </citation>
    <scope>NUCLEOTIDE SEQUENCE [LARGE SCALE GENOMIC DNA]</scope>
    <source>
        <strain evidence="9 10">NPDC019708</strain>
    </source>
</reference>
<evidence type="ECO:0000256" key="1">
    <source>
        <dbReference type="ARBA" id="ARBA00004370"/>
    </source>
</evidence>
<proteinExistence type="predicted"/>
<gene>
    <name evidence="9" type="ORF">ABZ510_32185</name>
</gene>
<name>A0ABV2X029_9NOCA</name>
<dbReference type="Pfam" id="PF03799">
    <property type="entry name" value="FtsQ_DivIB_C"/>
    <property type="match status" value="1"/>
</dbReference>
<evidence type="ECO:0000313" key="9">
    <source>
        <dbReference type="EMBL" id="MEU1956495.1"/>
    </source>
</evidence>
<keyword evidence="2" id="KW-1003">Cell membrane</keyword>
<dbReference type="GeneID" id="96244092"/>
<keyword evidence="6" id="KW-0472">Membrane</keyword>
<keyword evidence="7" id="KW-0131">Cell cycle</keyword>
<evidence type="ECO:0000313" key="10">
    <source>
        <dbReference type="Proteomes" id="UP001550628"/>
    </source>
</evidence>
<dbReference type="Pfam" id="PF08478">
    <property type="entry name" value="POTRA_1"/>
    <property type="match status" value="1"/>
</dbReference>
<dbReference type="PANTHER" id="PTHR37820:SF1">
    <property type="entry name" value="CELL DIVISION PROTEIN FTSQ"/>
    <property type="match status" value="1"/>
</dbReference>
<dbReference type="InterPro" id="IPR034746">
    <property type="entry name" value="POTRA"/>
</dbReference>
<dbReference type="InterPro" id="IPR005548">
    <property type="entry name" value="Cell_div_FtsQ/DivIB_C"/>
</dbReference>
<evidence type="ECO:0000256" key="4">
    <source>
        <dbReference type="ARBA" id="ARBA00022692"/>
    </source>
</evidence>
<evidence type="ECO:0000256" key="6">
    <source>
        <dbReference type="ARBA" id="ARBA00023136"/>
    </source>
</evidence>
<feature type="domain" description="POTRA" evidence="8">
    <location>
        <begin position="40"/>
        <end position="108"/>
    </location>
</feature>
<dbReference type="Gene3D" id="3.10.20.310">
    <property type="entry name" value="membrane protein fhac"/>
    <property type="match status" value="1"/>
</dbReference>
<dbReference type="InterPro" id="IPR050487">
    <property type="entry name" value="FtsQ_DivIB"/>
</dbReference>
<dbReference type="RefSeq" id="WP_081877123.1">
    <property type="nucleotide sequence ID" value="NZ_JBEXYG010000005.1"/>
</dbReference>
<comment type="subcellular location">
    <subcellularLocation>
        <location evidence="1">Membrane</location>
    </subcellularLocation>
</comment>
<evidence type="ECO:0000256" key="3">
    <source>
        <dbReference type="ARBA" id="ARBA00022618"/>
    </source>
</evidence>
<dbReference type="PROSITE" id="PS51779">
    <property type="entry name" value="POTRA"/>
    <property type="match status" value="1"/>
</dbReference>
<dbReference type="InterPro" id="IPR013685">
    <property type="entry name" value="POTRA_FtsQ_type"/>
</dbReference>
<comment type="caution">
    <text evidence="9">The sequence shown here is derived from an EMBL/GenBank/DDBJ whole genome shotgun (WGS) entry which is preliminary data.</text>
</comment>
<dbReference type="EMBL" id="JBEYBF010000039">
    <property type="protein sequence ID" value="MEU1956495.1"/>
    <property type="molecule type" value="Genomic_DNA"/>
</dbReference>
<evidence type="ECO:0000259" key="8">
    <source>
        <dbReference type="PROSITE" id="PS51779"/>
    </source>
</evidence>
<dbReference type="PANTHER" id="PTHR37820">
    <property type="entry name" value="CELL DIVISION PROTEIN DIVIB"/>
    <property type="match status" value="1"/>
</dbReference>
<keyword evidence="3" id="KW-0132">Cell division</keyword>
<evidence type="ECO:0000256" key="7">
    <source>
        <dbReference type="ARBA" id="ARBA00023306"/>
    </source>
</evidence>
<protein>
    <submittedName>
        <fullName evidence="9">FtsQ-type POTRA domain-containing protein</fullName>
    </submittedName>
</protein>
<keyword evidence="5" id="KW-1133">Transmembrane helix</keyword>
<keyword evidence="4" id="KW-0812">Transmembrane</keyword>